<keyword evidence="1" id="KW-0472">Membrane</keyword>
<organism evidence="3 4">
    <name type="scientific">Clostridium oceanicum</name>
    <dbReference type="NCBI Taxonomy" id="1543"/>
    <lineage>
        <taxon>Bacteria</taxon>
        <taxon>Bacillati</taxon>
        <taxon>Bacillota</taxon>
        <taxon>Clostridia</taxon>
        <taxon>Eubacteriales</taxon>
        <taxon>Clostridiaceae</taxon>
        <taxon>Clostridium</taxon>
    </lineage>
</organism>
<dbReference type="InterPro" id="IPR006976">
    <property type="entry name" value="VanZ-like"/>
</dbReference>
<evidence type="ECO:0000259" key="2">
    <source>
        <dbReference type="Pfam" id="PF04892"/>
    </source>
</evidence>
<dbReference type="PANTHER" id="PTHR36834">
    <property type="entry name" value="MEMBRANE PROTEIN-RELATED"/>
    <property type="match status" value="1"/>
</dbReference>
<dbReference type="InterPro" id="IPR021192">
    <property type="entry name" value="UCP031578_Vanz/RDD"/>
</dbReference>
<protein>
    <submittedName>
        <fullName evidence="3">VanZ family protein</fullName>
    </submittedName>
</protein>
<dbReference type="PANTHER" id="PTHR36834:SF1">
    <property type="entry name" value="INTEGRAL MEMBRANE PROTEIN"/>
    <property type="match status" value="1"/>
</dbReference>
<dbReference type="Proteomes" id="UP001501510">
    <property type="component" value="Unassembled WGS sequence"/>
</dbReference>
<evidence type="ECO:0000313" key="3">
    <source>
        <dbReference type="EMBL" id="GAA0737422.1"/>
    </source>
</evidence>
<feature type="transmembrane region" description="Helical" evidence="1">
    <location>
        <begin position="241"/>
        <end position="264"/>
    </location>
</feature>
<keyword evidence="4" id="KW-1185">Reference proteome</keyword>
<feature type="transmembrane region" description="Helical" evidence="1">
    <location>
        <begin position="113"/>
        <end position="131"/>
    </location>
</feature>
<feature type="transmembrane region" description="Helical" evidence="1">
    <location>
        <begin position="177"/>
        <end position="197"/>
    </location>
</feature>
<keyword evidence="1" id="KW-1133">Transmembrane helix</keyword>
<feature type="transmembrane region" description="Helical" evidence="1">
    <location>
        <begin position="43"/>
        <end position="63"/>
    </location>
</feature>
<dbReference type="InterPro" id="IPR053150">
    <property type="entry name" value="Teicoplanin_resist-assoc"/>
</dbReference>
<feature type="transmembrane region" description="Helical" evidence="1">
    <location>
        <begin position="143"/>
        <end position="165"/>
    </location>
</feature>
<feature type="transmembrane region" description="Helical" evidence="1">
    <location>
        <begin position="285"/>
        <end position="303"/>
    </location>
</feature>
<proteinExistence type="predicted"/>
<accession>A0ABN1JE79</accession>
<dbReference type="Pfam" id="PF04892">
    <property type="entry name" value="VanZ"/>
    <property type="match status" value="1"/>
</dbReference>
<feature type="transmembrane region" description="Helical" evidence="1">
    <location>
        <begin position="12"/>
        <end position="31"/>
    </location>
</feature>
<gene>
    <name evidence="3" type="ORF">GCM10008906_13560</name>
</gene>
<sequence length="358" mass="42173">MSTYLIPIKTAIFLFPFIAFLFTFPFAIYQYRKHGYINKLRVFILYSFLLFLITAYFLVILPLPKTRDIRSLQKAGTKHYQLIPFNFIHDFIKETNIDFQNIHTYKYILKDRSFLQAAFNAILLTPLGIYLRYYFKKDLKKTVLITFLISLFFEITQLSALYGFYNAPYRIFDIDDLILNTLGGFIGYWIAPMFTFFLPNSSNLDKNIDLEVLKVGIFRRFFALGIDWLILSIFLNKNTNFIEKAFGIFIYFILIVYITNGLTLGKAIVRIKIKGLYKKLTLKEVVLRYGILYFGIIGGNYILKGVLTFTNNELIYSVVSIFGFIINIILIFHFIFCIITNNRFFYEKLSHTRNIIIK</sequence>
<dbReference type="EMBL" id="BAAACG010000008">
    <property type="protein sequence ID" value="GAA0737422.1"/>
    <property type="molecule type" value="Genomic_DNA"/>
</dbReference>
<evidence type="ECO:0000313" key="4">
    <source>
        <dbReference type="Proteomes" id="UP001501510"/>
    </source>
</evidence>
<feature type="transmembrane region" description="Helical" evidence="1">
    <location>
        <begin position="217"/>
        <end position="235"/>
    </location>
</feature>
<comment type="caution">
    <text evidence="3">The sequence shown here is derived from an EMBL/GenBank/DDBJ whole genome shotgun (WGS) entry which is preliminary data.</text>
</comment>
<dbReference type="RefSeq" id="WP_343760177.1">
    <property type="nucleotide sequence ID" value="NZ_BAAACG010000008.1"/>
</dbReference>
<keyword evidence="1" id="KW-0812">Transmembrane</keyword>
<evidence type="ECO:0000256" key="1">
    <source>
        <dbReference type="SAM" id="Phobius"/>
    </source>
</evidence>
<dbReference type="PIRSF" id="PIRSF031578">
    <property type="entry name" value="Uncharacterised_Vanz_RDD-cont"/>
    <property type="match status" value="1"/>
</dbReference>
<reference evidence="3 4" key="1">
    <citation type="journal article" date="2019" name="Int. J. Syst. Evol. Microbiol.">
        <title>The Global Catalogue of Microorganisms (GCM) 10K type strain sequencing project: providing services to taxonomists for standard genome sequencing and annotation.</title>
        <authorList>
            <consortium name="The Broad Institute Genomics Platform"/>
            <consortium name="The Broad Institute Genome Sequencing Center for Infectious Disease"/>
            <person name="Wu L."/>
            <person name="Ma J."/>
        </authorList>
    </citation>
    <scope>NUCLEOTIDE SEQUENCE [LARGE SCALE GENOMIC DNA]</scope>
    <source>
        <strain evidence="3 4">JCM 1407</strain>
    </source>
</reference>
<feature type="domain" description="VanZ-like" evidence="2">
    <location>
        <begin position="48"/>
        <end position="194"/>
    </location>
</feature>
<feature type="transmembrane region" description="Helical" evidence="1">
    <location>
        <begin position="315"/>
        <end position="339"/>
    </location>
</feature>
<name>A0ABN1JE79_9CLOT</name>